<dbReference type="PRINTS" id="PR00081">
    <property type="entry name" value="GDHRDH"/>
</dbReference>
<dbReference type="EMBL" id="ABJB010656790">
    <property type="status" value="NOT_ANNOTATED_CDS"/>
    <property type="molecule type" value="Genomic_DNA"/>
</dbReference>
<dbReference type="Proteomes" id="UP000001555">
    <property type="component" value="Unassembled WGS sequence"/>
</dbReference>
<dbReference type="Pfam" id="PF13561">
    <property type="entry name" value="adh_short_C2"/>
    <property type="match status" value="1"/>
</dbReference>
<dbReference type="EMBL" id="DS796011">
    <property type="protein sequence ID" value="EEC10405.1"/>
    <property type="molecule type" value="Genomic_DNA"/>
</dbReference>
<dbReference type="InterPro" id="IPR002347">
    <property type="entry name" value="SDR_fam"/>
</dbReference>
<evidence type="ECO:0000313" key="4">
    <source>
        <dbReference type="EnsemblMetazoa" id="ISCW019407-PA"/>
    </source>
</evidence>
<accession>B7PUY3</accession>
<evidence type="ECO:0000256" key="2">
    <source>
        <dbReference type="SAM" id="Phobius"/>
    </source>
</evidence>
<dbReference type="PANTHER" id="PTHR43157">
    <property type="entry name" value="PHOSPHATIDYLINOSITOL-GLYCAN BIOSYNTHESIS CLASS F PROTEIN-RELATED"/>
    <property type="match status" value="1"/>
</dbReference>
<proteinExistence type="predicted"/>
<dbReference type="EnsemblMetazoa" id="ISCW019407-RA">
    <property type="protein sequence ID" value="ISCW019407-PA"/>
    <property type="gene ID" value="ISCW019407"/>
</dbReference>
<keyword evidence="2" id="KW-0812">Transmembrane</keyword>
<dbReference type="SUPFAM" id="SSF51735">
    <property type="entry name" value="NAD(P)-binding Rossmann-fold domains"/>
    <property type="match status" value="1"/>
</dbReference>
<dbReference type="VEuPathDB" id="VectorBase:ISCP_029506"/>
<dbReference type="GO" id="GO:0004316">
    <property type="term" value="F:3-oxoacyl-[acyl-carrier-protein] reductase (NADPH) activity"/>
    <property type="evidence" value="ECO:0007669"/>
    <property type="project" value="UniProtKB-EC"/>
</dbReference>
<evidence type="ECO:0000313" key="5">
    <source>
        <dbReference type="Proteomes" id="UP000001555"/>
    </source>
</evidence>
<protein>
    <submittedName>
        <fullName evidence="3 4">Dehydrogenase, putative</fullName>
        <ecNumber evidence="3">1.1.1.100</ecNumber>
    </submittedName>
</protein>
<dbReference type="EMBL" id="ABJB010243514">
    <property type="status" value="NOT_ANNOTATED_CDS"/>
    <property type="molecule type" value="Genomic_DNA"/>
</dbReference>
<dbReference type="STRING" id="6945.B7PUY3"/>
<dbReference type="EMBL" id="ABJB010269010">
    <property type="status" value="NOT_ANNOTATED_CDS"/>
    <property type="molecule type" value="Genomic_DNA"/>
</dbReference>
<dbReference type="PRINTS" id="PR00080">
    <property type="entry name" value="SDRFAMILY"/>
</dbReference>
<dbReference type="InterPro" id="IPR036291">
    <property type="entry name" value="NAD(P)-bd_dom_sf"/>
</dbReference>
<evidence type="ECO:0000313" key="3">
    <source>
        <dbReference type="EMBL" id="EEC10405.1"/>
    </source>
</evidence>
<evidence type="ECO:0000256" key="1">
    <source>
        <dbReference type="ARBA" id="ARBA00023002"/>
    </source>
</evidence>
<dbReference type="EMBL" id="ABJB010973347">
    <property type="status" value="NOT_ANNOTATED_CDS"/>
    <property type="molecule type" value="Genomic_DNA"/>
</dbReference>
<reference evidence="4" key="2">
    <citation type="submission" date="2020-05" db="UniProtKB">
        <authorList>
            <consortium name="EnsemblMetazoa"/>
        </authorList>
    </citation>
    <scope>IDENTIFICATION</scope>
    <source>
        <strain evidence="4">wikel</strain>
    </source>
</reference>
<dbReference type="OrthoDB" id="191139at2759"/>
<dbReference type="EMBL" id="ABJB010972399">
    <property type="status" value="NOT_ANNOTATED_CDS"/>
    <property type="molecule type" value="Genomic_DNA"/>
</dbReference>
<dbReference type="VEuPathDB" id="VectorBase:ISCW019407"/>
<dbReference type="EMBL" id="ABJB010858198">
    <property type="status" value="NOT_ANNOTATED_CDS"/>
    <property type="molecule type" value="Genomic_DNA"/>
</dbReference>
<dbReference type="HOGENOM" id="CLU_010194_44_9_1"/>
<keyword evidence="2" id="KW-1133">Transmembrane helix</keyword>
<feature type="non-terminal residue" evidence="3">
    <location>
        <position position="1"/>
    </location>
</feature>
<dbReference type="VEuPathDB" id="VectorBase:ISCI019407"/>
<dbReference type="PANTHER" id="PTHR43157:SF66">
    <property type="entry name" value="WW DOMAIN-CONTAINING OXIDOREDUCTASE-LIKE PROTEIN"/>
    <property type="match status" value="1"/>
</dbReference>
<dbReference type="EC" id="1.1.1.100" evidence="3"/>
<dbReference type="Gene3D" id="3.40.50.720">
    <property type="entry name" value="NAD(P)-binding Rossmann-like Domain"/>
    <property type="match status" value="1"/>
</dbReference>
<name>B7PUY3_IXOSC</name>
<dbReference type="PaxDb" id="6945-B7PUY3"/>
<organism>
    <name type="scientific">Ixodes scapularis</name>
    <name type="common">Black-legged tick</name>
    <name type="synonym">Deer tick</name>
    <dbReference type="NCBI Taxonomy" id="6945"/>
    <lineage>
        <taxon>Eukaryota</taxon>
        <taxon>Metazoa</taxon>
        <taxon>Ecdysozoa</taxon>
        <taxon>Arthropoda</taxon>
        <taxon>Chelicerata</taxon>
        <taxon>Arachnida</taxon>
        <taxon>Acari</taxon>
        <taxon>Parasitiformes</taxon>
        <taxon>Ixodida</taxon>
        <taxon>Ixodoidea</taxon>
        <taxon>Ixodidae</taxon>
        <taxon>Ixodinae</taxon>
        <taxon>Ixodes</taxon>
    </lineage>
</organism>
<keyword evidence="1 3" id="KW-0560">Oxidoreductase</keyword>
<dbReference type="AlphaFoldDB" id="B7PUY3"/>
<reference evidence="3 5" key="1">
    <citation type="submission" date="2008-03" db="EMBL/GenBank/DDBJ databases">
        <title>Annotation of Ixodes scapularis.</title>
        <authorList>
            <consortium name="Ixodes scapularis Genome Project Consortium"/>
            <person name="Caler E."/>
            <person name="Hannick L.I."/>
            <person name="Bidwell S."/>
            <person name="Joardar V."/>
            <person name="Thiagarajan M."/>
            <person name="Amedeo P."/>
            <person name="Galinsky K.J."/>
            <person name="Schobel S."/>
            <person name="Inman J."/>
            <person name="Hostetler J."/>
            <person name="Miller J."/>
            <person name="Hammond M."/>
            <person name="Megy K."/>
            <person name="Lawson D."/>
            <person name="Kodira C."/>
            <person name="Sutton G."/>
            <person name="Meyer J."/>
            <person name="Hill C.A."/>
            <person name="Birren B."/>
            <person name="Nene V."/>
            <person name="Collins F."/>
            <person name="Alarcon-Chaidez F."/>
            <person name="Wikel S."/>
            <person name="Strausberg R."/>
        </authorList>
    </citation>
    <scope>NUCLEOTIDE SEQUENCE [LARGE SCALE GENOMIC DNA]</scope>
    <source>
        <strain evidence="5">Wikel</strain>
        <strain evidence="3">Wikel colony</strain>
    </source>
</reference>
<sequence length="221" mass="24480">GIGKETAKELARRKARVIIACRNIEKARKAAREIFEDTEQQVTIKPLDLQSFKSIREFANDIINTEPRLDVLINNAGMANESRNPDLTEDGCEPCFQANYLGHFLLTVLLAGLLRKSAPSRVVNVSSVLHLVGSVDHLEQKMLGATRPHKSLMVYADSKLAQVVFTRTLARKLKRDGVTVNVLQPGTVKTDILKPGNSIIGLTIFIMAVLFGKVTLFLFNI</sequence>
<keyword evidence="5" id="KW-1185">Reference proteome</keyword>
<feature type="transmembrane region" description="Helical" evidence="2">
    <location>
        <begin position="199"/>
        <end position="219"/>
    </location>
</feature>
<keyword evidence="2" id="KW-0472">Membrane</keyword>
<gene>
    <name evidence="3" type="ORF">IscW_ISCW019407</name>
</gene>